<evidence type="ECO:0000256" key="4">
    <source>
        <dbReference type="SAM" id="SignalP"/>
    </source>
</evidence>
<sequence>MRNLPFAVAVVGLVTAGATLAGSPASAAGTGVAKVVDNTRVQFNAASGKVNKIIVTRSGRTFTIDDTNPIKAGSGCKAVSGDRTKVRCTTPRNPTWFMVYPGDKNDSVANRTDLGMTARGGSGNNTIYGGPKHDELYADDGNDTIYGNGGADYIFSAGGKDVIYGGDGEDTLKAGYGNDTIYGGAGFDRIEPDAGNDVAHGGTGDDYFEESSGSDTLYGDSGMDEFHQNEIDGRGAQLMYGGADYDRVEYWTRTKPVVADADGKRGDDGQQGEGDSIGADVEGISGGKGNDWIAGTTGDNYLAGNEGNDKIYGYSGDDQIDGGLGNDRLEGGNGKDSLRGDFGSDVMLGGAGVDDVTYYDRLVTVVADLDGQSGDDGSQGEKDTIGADVEILWGGWGADTLTGNAGDNHIDGGHGADVIRGGAGNDTLDAGEGIAGGVDKVYGQAGDDVLRGGDYSEDDRFVLDGGENTEVGDNCLPGTRGSGDLVGCERSDG</sequence>
<dbReference type="PRINTS" id="PR00313">
    <property type="entry name" value="CABNDNGRPT"/>
</dbReference>
<dbReference type="InterPro" id="IPR050557">
    <property type="entry name" value="RTX_toxin/Mannuronan_C5-epim"/>
</dbReference>
<dbReference type="PANTHER" id="PTHR38340">
    <property type="entry name" value="S-LAYER PROTEIN"/>
    <property type="match status" value="1"/>
</dbReference>
<evidence type="ECO:0000313" key="6">
    <source>
        <dbReference type="Proteomes" id="UP000239209"/>
    </source>
</evidence>
<name>A0A2T0S6H9_9ACTN</name>
<dbReference type="AlphaFoldDB" id="A0A2T0S6H9"/>
<feature type="signal peptide" evidence="4">
    <location>
        <begin position="1"/>
        <end position="27"/>
    </location>
</feature>
<proteinExistence type="predicted"/>
<dbReference type="InterPro" id="IPR018511">
    <property type="entry name" value="Hemolysin-typ_Ca-bd_CS"/>
</dbReference>
<feature type="region of interest" description="Disordered" evidence="3">
    <location>
        <begin position="261"/>
        <end position="284"/>
    </location>
</feature>
<feature type="chain" id="PRO_5015749532" evidence="4">
    <location>
        <begin position="28"/>
        <end position="493"/>
    </location>
</feature>
<dbReference type="SUPFAM" id="SSF51120">
    <property type="entry name" value="beta-Roll"/>
    <property type="match status" value="3"/>
</dbReference>
<dbReference type="InterPro" id="IPR011049">
    <property type="entry name" value="Serralysin-like_metalloprot_C"/>
</dbReference>
<dbReference type="EMBL" id="PVZG01000007">
    <property type="protein sequence ID" value="PRY29028.1"/>
    <property type="molecule type" value="Genomic_DNA"/>
</dbReference>
<dbReference type="Pfam" id="PF00353">
    <property type="entry name" value="HemolysinCabind"/>
    <property type="match status" value="6"/>
</dbReference>
<keyword evidence="6" id="KW-1185">Reference proteome</keyword>
<evidence type="ECO:0000256" key="2">
    <source>
        <dbReference type="ARBA" id="ARBA00022525"/>
    </source>
</evidence>
<dbReference type="GO" id="GO:0005509">
    <property type="term" value="F:calcium ion binding"/>
    <property type="evidence" value="ECO:0007669"/>
    <property type="project" value="InterPro"/>
</dbReference>
<accession>A0A2T0S6H9</accession>
<dbReference type="Gene3D" id="2.150.10.10">
    <property type="entry name" value="Serralysin-like metalloprotease, C-terminal"/>
    <property type="match status" value="4"/>
</dbReference>
<reference evidence="5 6" key="1">
    <citation type="submission" date="2018-03" db="EMBL/GenBank/DDBJ databases">
        <title>Genomic Encyclopedia of Archaeal and Bacterial Type Strains, Phase II (KMG-II): from individual species to whole genera.</title>
        <authorList>
            <person name="Goeker M."/>
        </authorList>
    </citation>
    <scope>NUCLEOTIDE SEQUENCE [LARGE SCALE GENOMIC DNA]</scope>
    <source>
        <strain evidence="5 6">DSM 45348</strain>
    </source>
</reference>
<keyword evidence="4" id="KW-0732">Signal</keyword>
<dbReference type="PROSITE" id="PS00330">
    <property type="entry name" value="HEMOLYSIN_CALCIUM"/>
    <property type="match status" value="4"/>
</dbReference>
<comment type="subcellular location">
    <subcellularLocation>
        <location evidence="1">Secreted</location>
    </subcellularLocation>
</comment>
<dbReference type="PANTHER" id="PTHR38340:SF1">
    <property type="entry name" value="S-LAYER PROTEIN"/>
    <property type="match status" value="1"/>
</dbReference>
<feature type="region of interest" description="Disordered" evidence="3">
    <location>
        <begin position="465"/>
        <end position="493"/>
    </location>
</feature>
<dbReference type="RefSeq" id="WP_106127605.1">
    <property type="nucleotide sequence ID" value="NZ_PVZG01000007.1"/>
</dbReference>
<dbReference type="GO" id="GO:0005576">
    <property type="term" value="C:extracellular region"/>
    <property type="evidence" value="ECO:0007669"/>
    <property type="project" value="UniProtKB-SubCell"/>
</dbReference>
<dbReference type="OrthoDB" id="3281695at2"/>
<gene>
    <name evidence="5" type="ORF">CLV70_107337</name>
</gene>
<evidence type="ECO:0000256" key="1">
    <source>
        <dbReference type="ARBA" id="ARBA00004613"/>
    </source>
</evidence>
<protein>
    <submittedName>
        <fullName evidence="5">Hemolysin type calcium-binding protein</fullName>
    </submittedName>
</protein>
<comment type="caution">
    <text evidence="5">The sequence shown here is derived from an EMBL/GenBank/DDBJ whole genome shotgun (WGS) entry which is preliminary data.</text>
</comment>
<keyword evidence="2" id="KW-0964">Secreted</keyword>
<dbReference type="InterPro" id="IPR001343">
    <property type="entry name" value="Hemolysn_Ca-bd"/>
</dbReference>
<organism evidence="5 6">
    <name type="scientific">Pseudosporangium ferrugineum</name>
    <dbReference type="NCBI Taxonomy" id="439699"/>
    <lineage>
        <taxon>Bacteria</taxon>
        <taxon>Bacillati</taxon>
        <taxon>Actinomycetota</taxon>
        <taxon>Actinomycetes</taxon>
        <taxon>Micromonosporales</taxon>
        <taxon>Micromonosporaceae</taxon>
        <taxon>Pseudosporangium</taxon>
    </lineage>
</organism>
<dbReference type="Proteomes" id="UP000239209">
    <property type="component" value="Unassembled WGS sequence"/>
</dbReference>
<evidence type="ECO:0000256" key="3">
    <source>
        <dbReference type="SAM" id="MobiDB-lite"/>
    </source>
</evidence>
<evidence type="ECO:0000313" key="5">
    <source>
        <dbReference type="EMBL" id="PRY29028.1"/>
    </source>
</evidence>